<organism evidence="2 3">
    <name type="scientific">Bacteroides salyersiae CL02T12C01</name>
    <dbReference type="NCBI Taxonomy" id="997887"/>
    <lineage>
        <taxon>Bacteria</taxon>
        <taxon>Pseudomonadati</taxon>
        <taxon>Bacteroidota</taxon>
        <taxon>Bacteroidia</taxon>
        <taxon>Bacteroidales</taxon>
        <taxon>Bacteroidaceae</taxon>
        <taxon>Bacteroides</taxon>
    </lineage>
</organism>
<dbReference type="RefSeq" id="WP_005930191.1">
    <property type="nucleotide sequence ID" value="NZ_JH724309.1"/>
</dbReference>
<keyword evidence="1" id="KW-0812">Transmembrane</keyword>
<evidence type="ECO:0000256" key="1">
    <source>
        <dbReference type="SAM" id="Phobius"/>
    </source>
</evidence>
<keyword evidence="1" id="KW-1133">Transmembrane helix</keyword>
<feature type="transmembrane region" description="Helical" evidence="1">
    <location>
        <begin position="12"/>
        <end position="31"/>
    </location>
</feature>
<accession>I9SS09</accession>
<gene>
    <name evidence="2" type="ORF">HMPREF1071_03582</name>
</gene>
<comment type="caution">
    <text evidence="2">The sequence shown here is derived from an EMBL/GenBank/DDBJ whole genome shotgun (WGS) entry which is preliminary data.</text>
</comment>
<dbReference type="HOGENOM" id="CLU_3164838_0_0_10"/>
<evidence type="ECO:0000313" key="2">
    <source>
        <dbReference type="EMBL" id="EIY59056.1"/>
    </source>
</evidence>
<proteinExistence type="predicted"/>
<keyword evidence="1" id="KW-0472">Membrane</keyword>
<dbReference type="PATRIC" id="fig|997887.3.peg.3717"/>
<protein>
    <submittedName>
        <fullName evidence="2">Uncharacterized protein</fullName>
    </submittedName>
</protein>
<dbReference type="Proteomes" id="UP000005150">
    <property type="component" value="Unassembled WGS sequence"/>
</dbReference>
<dbReference type="AlphaFoldDB" id="I9SS09"/>
<sequence length="47" mass="5307">MEKQKMQFKTRNVGFIVPIGLYLLFAGMLSWRSVVSARSFPIGVMAT</sequence>
<name>I9SS09_9BACE</name>
<dbReference type="EMBL" id="AGXV01000041">
    <property type="protein sequence ID" value="EIY59056.1"/>
    <property type="molecule type" value="Genomic_DNA"/>
</dbReference>
<reference evidence="2 3" key="1">
    <citation type="submission" date="2012-02" db="EMBL/GenBank/DDBJ databases">
        <title>The Genome Sequence of Bacteroides salyersiae CL02T12C01.</title>
        <authorList>
            <consortium name="The Broad Institute Genome Sequencing Platform"/>
            <person name="Earl A."/>
            <person name="Ward D."/>
            <person name="Feldgarden M."/>
            <person name="Gevers D."/>
            <person name="Zitomersky N.L."/>
            <person name="Coyne M.J."/>
            <person name="Comstock L.E."/>
            <person name="Young S.K."/>
            <person name="Zeng Q."/>
            <person name="Gargeya S."/>
            <person name="Fitzgerald M."/>
            <person name="Haas B."/>
            <person name="Abouelleil A."/>
            <person name="Alvarado L."/>
            <person name="Arachchi H.M."/>
            <person name="Berlin A."/>
            <person name="Chapman S.B."/>
            <person name="Gearin G."/>
            <person name="Goldberg J."/>
            <person name="Griggs A."/>
            <person name="Gujja S."/>
            <person name="Hansen M."/>
            <person name="Heiman D."/>
            <person name="Howarth C."/>
            <person name="Larimer J."/>
            <person name="Lui A."/>
            <person name="MacDonald P.J.P."/>
            <person name="McCowen C."/>
            <person name="Montmayeur A."/>
            <person name="Murphy C."/>
            <person name="Neiman D."/>
            <person name="Pearson M."/>
            <person name="Priest M."/>
            <person name="Roberts A."/>
            <person name="Saif S."/>
            <person name="Shea T."/>
            <person name="Sisk P."/>
            <person name="Stolte C."/>
            <person name="Sykes S."/>
            <person name="Wortman J."/>
            <person name="Nusbaum C."/>
            <person name="Birren B."/>
        </authorList>
    </citation>
    <scope>NUCLEOTIDE SEQUENCE [LARGE SCALE GENOMIC DNA]</scope>
    <source>
        <strain evidence="2 3">CL02T12C01</strain>
    </source>
</reference>
<evidence type="ECO:0000313" key="3">
    <source>
        <dbReference type="Proteomes" id="UP000005150"/>
    </source>
</evidence>
<keyword evidence="3" id="KW-1185">Reference proteome</keyword>